<dbReference type="Pfam" id="PF14009">
    <property type="entry name" value="PADRE"/>
    <property type="match status" value="1"/>
</dbReference>
<dbReference type="Gramene" id="TraesJUL4A03G02063030.1">
    <property type="protein sequence ID" value="TraesJUL4A03G02063030.1.CDS1"/>
    <property type="gene ID" value="TraesJUL4A03G02063030"/>
</dbReference>
<dbReference type="Gramene" id="TraesNOR4A03G02070880.1">
    <property type="protein sequence ID" value="TraesNOR4A03G02070880.1.CDS1"/>
    <property type="gene ID" value="TraesNOR4A03G02070880"/>
</dbReference>
<protein>
    <submittedName>
        <fullName evidence="2">Uncharacterized protein</fullName>
    </submittedName>
</protein>
<dbReference type="PANTHER" id="PTHR33052">
    <property type="entry name" value="DUF4228 DOMAIN PROTEIN-RELATED"/>
    <property type="match status" value="1"/>
</dbReference>
<sequence length="172" mass="18567">MGNSLRCCLACVLPCGSFDLIRIVHLNGHIEEYSRPVTAGEVMAAHPSHVVSRPCSQGGARRILIVDPDSELERGCFYFLVPTSSVPEKKRKPSSQPQQKKVRSSSTSKPTSVPSSAGAGAGANKVTKDRGAGDSYLAEVLSEGKARCKRSRSVRATVWRPHLQIIPEEALE</sequence>
<reference evidence="2" key="2">
    <citation type="submission" date="2018-10" db="UniProtKB">
        <authorList>
            <consortium name="EnsemblPlants"/>
        </authorList>
    </citation>
    <scope>IDENTIFICATION</scope>
</reference>
<dbReference type="Gramene" id="TraesSYM4A03G02069920.1">
    <property type="protein sequence ID" value="TraesSYM4A03G02069920.1.CDS1"/>
    <property type="gene ID" value="TraesSYM4A03G02069920"/>
</dbReference>
<dbReference type="InterPro" id="IPR025322">
    <property type="entry name" value="PADRE_dom"/>
</dbReference>
<dbReference type="Proteomes" id="UP000019116">
    <property type="component" value="Chromosome 4A"/>
</dbReference>
<proteinExistence type="predicted"/>
<dbReference type="Gramene" id="TraesJAG4A03G02051220.1">
    <property type="protein sequence ID" value="TraesJAG4A03G02051220.1.CDS1"/>
    <property type="gene ID" value="TraesJAG4A03G02051220"/>
</dbReference>
<dbReference type="Gramene" id="TraesCAD_scaffold_039289_01G000400.1">
    <property type="protein sequence ID" value="TraesCAD_scaffold_039289_01G000400.1"/>
    <property type="gene ID" value="TraesCAD_scaffold_039289_01G000400"/>
</dbReference>
<evidence type="ECO:0000313" key="2">
    <source>
        <dbReference type="EnsemblPlants" id="TraesCS4A02G114800.1.cds1"/>
    </source>
</evidence>
<evidence type="ECO:0000313" key="3">
    <source>
        <dbReference type="Proteomes" id="UP000019116"/>
    </source>
</evidence>
<dbReference type="Gramene" id="TraesWEE_scaffold_167959_01G000100.1">
    <property type="protein sequence ID" value="TraesWEE_scaffold_167959_01G000100.1"/>
    <property type="gene ID" value="TraesWEE_scaffold_167959_01G000100"/>
</dbReference>
<dbReference type="Gramene" id="TraesPARA_EIv1.0_1284380.1">
    <property type="protein sequence ID" value="TraesPARA_EIv1.0_1284380.1.CDS1"/>
    <property type="gene ID" value="TraesPARA_EIv1.0_1284380"/>
</dbReference>
<dbReference type="OMA" id="CHVTIND"/>
<dbReference type="EnsemblPlants" id="TraesCS4A02G114800.1">
    <property type="protein sequence ID" value="TraesCS4A02G114800.1.cds1"/>
    <property type="gene ID" value="TraesCS4A02G114800"/>
</dbReference>
<feature type="compositionally biased region" description="Low complexity" evidence="1">
    <location>
        <begin position="94"/>
        <end position="118"/>
    </location>
</feature>
<dbReference type="Gramene" id="TraesLAC4A03G01997770.1">
    <property type="protein sequence ID" value="TraesLAC4A03G01997770.1.CDS1"/>
    <property type="gene ID" value="TraesLAC4A03G01997770"/>
</dbReference>
<dbReference type="OrthoDB" id="1856818at2759"/>
<dbReference type="Gramene" id="TraesCS4A03G0235500.1">
    <property type="protein sequence ID" value="TraesCS4A03G0235500.1.CDS1"/>
    <property type="gene ID" value="TraesCS4A03G0235500"/>
</dbReference>
<dbReference type="Gramene" id="TraesCLE_scaffold_103519_01G000100.1">
    <property type="protein sequence ID" value="TraesCLE_scaffold_103519_01G000100.1"/>
    <property type="gene ID" value="TraesCLE_scaffold_103519_01G000100"/>
</dbReference>
<name>A0A3B6HR33_WHEAT</name>
<dbReference type="Gramene" id="TraesCS4A02G114800.1">
    <property type="protein sequence ID" value="TraesCS4A02G114800.1.cds1"/>
    <property type="gene ID" value="TraesCS4A02G114800"/>
</dbReference>
<dbReference type="Gramene" id="TraesLDM4A03G02042870.1">
    <property type="protein sequence ID" value="TraesLDM4A03G02042870.1.CDS1"/>
    <property type="gene ID" value="TraesLDM4A03G02042870"/>
</dbReference>
<accession>A0A3B6HR33</accession>
<dbReference type="Gramene" id="TraesROB_scaffold_010182_01G000100.1">
    <property type="protein sequence ID" value="TraesROB_scaffold_010182_01G000100.1"/>
    <property type="gene ID" value="TraesROB_scaffold_010182_01G000100"/>
</dbReference>
<feature type="region of interest" description="Disordered" evidence="1">
    <location>
        <begin position="86"/>
        <end position="132"/>
    </location>
</feature>
<keyword evidence="3" id="KW-1185">Reference proteome</keyword>
<dbReference type="PaxDb" id="4565-Traes_4AS_AA4E28BF41.2"/>
<dbReference type="Gramene" id="TraesMAC4A03G02043720.1">
    <property type="protein sequence ID" value="TraesMAC4A03G02043720.1.CDS1"/>
    <property type="gene ID" value="TraesMAC4A03G02043720"/>
</dbReference>
<reference evidence="2" key="1">
    <citation type="submission" date="2018-08" db="EMBL/GenBank/DDBJ databases">
        <authorList>
            <person name="Rossello M."/>
        </authorList>
    </citation>
    <scope>NUCLEOTIDE SEQUENCE [LARGE SCALE GENOMIC DNA]</scope>
    <source>
        <strain evidence="2">cv. Chinese Spring</strain>
    </source>
</reference>
<evidence type="ECO:0000256" key="1">
    <source>
        <dbReference type="SAM" id="MobiDB-lite"/>
    </source>
</evidence>
<dbReference type="AlphaFoldDB" id="A0A3B6HR33"/>
<dbReference type="Gramene" id="TraesSTA4A03G02040070.1">
    <property type="protein sequence ID" value="TraesSTA4A03G02040070.1.CDS1"/>
    <property type="gene ID" value="TraesSTA4A03G02040070"/>
</dbReference>
<organism evidence="2">
    <name type="scientific">Triticum aestivum</name>
    <name type="common">Wheat</name>
    <dbReference type="NCBI Taxonomy" id="4565"/>
    <lineage>
        <taxon>Eukaryota</taxon>
        <taxon>Viridiplantae</taxon>
        <taxon>Streptophyta</taxon>
        <taxon>Embryophyta</taxon>
        <taxon>Tracheophyta</taxon>
        <taxon>Spermatophyta</taxon>
        <taxon>Magnoliopsida</taxon>
        <taxon>Liliopsida</taxon>
        <taxon>Poales</taxon>
        <taxon>Poaceae</taxon>
        <taxon>BOP clade</taxon>
        <taxon>Pooideae</taxon>
        <taxon>Triticodae</taxon>
        <taxon>Triticeae</taxon>
        <taxon>Triticinae</taxon>
        <taxon>Triticum</taxon>
    </lineage>
</organism>
<dbReference type="Gramene" id="TraesARI4A03G02079830.1">
    <property type="protein sequence ID" value="TraesARI4A03G02079830.1.CDS1"/>
    <property type="gene ID" value="TraesARI4A03G02079830"/>
</dbReference>